<dbReference type="RefSeq" id="WP_204218628.1">
    <property type="nucleotide sequence ID" value="NZ_CP069389.1"/>
</dbReference>
<name>A0AB37HSK8_MAMSC</name>
<feature type="domain" description="BppU N-terminal" evidence="2">
    <location>
        <begin position="10"/>
        <end position="151"/>
    </location>
</feature>
<reference evidence="3" key="1">
    <citation type="submission" date="2021-02" db="EMBL/GenBank/DDBJ databases">
        <title>cfr and optrA-positive Staphylococcus spp.</title>
        <authorList>
            <person name="Chen L."/>
        </authorList>
    </citation>
    <scope>NUCLEOTIDE SEQUENCE</scope>
    <source>
        <strain evidence="3">GDQ20D70P</strain>
    </source>
</reference>
<dbReference type="InterPro" id="IPR018913">
    <property type="entry name" value="BppU_N"/>
</dbReference>
<keyword evidence="1" id="KW-0175">Coiled coil</keyword>
<dbReference type="Pfam" id="PF10651">
    <property type="entry name" value="BppU_N"/>
    <property type="match status" value="1"/>
</dbReference>
<feature type="coiled-coil region" evidence="1">
    <location>
        <begin position="156"/>
        <end position="245"/>
    </location>
</feature>
<dbReference type="Gene3D" id="2.60.40.3350">
    <property type="match status" value="1"/>
</dbReference>
<evidence type="ECO:0000313" key="4">
    <source>
        <dbReference type="Proteomes" id="UP000640299"/>
    </source>
</evidence>
<protein>
    <submittedName>
        <fullName evidence="3">BppU family phage baseplate upper protein</fullName>
    </submittedName>
</protein>
<sequence>MALNKIARTQLDTTAYYQKLLDLNVRFFVNDDNTAILEFPITRHKKPVPLSDVNVKSYIAIITPDGSHKIDYLEFYDELNGVLRYTLPNDVLAQVGKHHAQVYISVNGVNDVVVERKIAFNVEDDYINSIDADTKLSYIRMFDDLYAAIQQRVVDIENAIKNASDYVAQIIEARDQAYEDITNLVNQTKQEIETAINNYKSEILQALNESESKIEERSEYFIQQAENAKTEVTQAINNAELVKESRVRELIANLQSKEEAETSYSNFLAQAKNYVDSVYQ</sequence>
<dbReference type="Proteomes" id="UP000640299">
    <property type="component" value="Chromosome"/>
</dbReference>
<proteinExistence type="predicted"/>
<accession>A0AB37HSK8</accession>
<gene>
    <name evidence="3" type="ORF">JRU67_09135</name>
</gene>
<evidence type="ECO:0000259" key="2">
    <source>
        <dbReference type="Pfam" id="PF10651"/>
    </source>
</evidence>
<evidence type="ECO:0000313" key="3">
    <source>
        <dbReference type="EMBL" id="QRN90225.1"/>
    </source>
</evidence>
<organism evidence="3 4">
    <name type="scientific">Mammaliicoccus sciuri</name>
    <name type="common">Staphylococcus sciuri</name>
    <dbReference type="NCBI Taxonomy" id="1296"/>
    <lineage>
        <taxon>Bacteria</taxon>
        <taxon>Bacillati</taxon>
        <taxon>Bacillota</taxon>
        <taxon>Bacilli</taxon>
        <taxon>Bacillales</taxon>
        <taxon>Staphylococcaceae</taxon>
        <taxon>Mammaliicoccus</taxon>
    </lineage>
</organism>
<dbReference type="AlphaFoldDB" id="A0AB37HSK8"/>
<dbReference type="EMBL" id="CP069389">
    <property type="protein sequence ID" value="QRN90225.1"/>
    <property type="molecule type" value="Genomic_DNA"/>
</dbReference>
<evidence type="ECO:0000256" key="1">
    <source>
        <dbReference type="SAM" id="Coils"/>
    </source>
</evidence>